<organism evidence="3 4">
    <name type="scientific">Populus deltoides</name>
    <name type="common">Eastern poplar</name>
    <name type="synonym">Eastern cottonwood</name>
    <dbReference type="NCBI Taxonomy" id="3696"/>
    <lineage>
        <taxon>Eukaryota</taxon>
        <taxon>Viridiplantae</taxon>
        <taxon>Streptophyta</taxon>
        <taxon>Embryophyta</taxon>
        <taxon>Tracheophyta</taxon>
        <taxon>Spermatophyta</taxon>
        <taxon>Magnoliopsida</taxon>
        <taxon>eudicotyledons</taxon>
        <taxon>Gunneridae</taxon>
        <taxon>Pentapetalae</taxon>
        <taxon>rosids</taxon>
        <taxon>fabids</taxon>
        <taxon>Malpighiales</taxon>
        <taxon>Salicaceae</taxon>
        <taxon>Saliceae</taxon>
        <taxon>Populus</taxon>
    </lineage>
</organism>
<dbReference type="Pfam" id="PF08799">
    <property type="entry name" value="PRP4"/>
    <property type="match status" value="1"/>
</dbReference>
<dbReference type="PANTHER" id="PTHR34567">
    <property type="entry name" value="FK506-BINDING-LIKE PROTEIN"/>
    <property type="match status" value="1"/>
</dbReference>
<protein>
    <recommendedName>
        <fullName evidence="2">Pre-mRNA processing factor 4 (PRP4)-like domain-containing protein</fullName>
    </recommendedName>
</protein>
<evidence type="ECO:0000256" key="1">
    <source>
        <dbReference type="SAM" id="MobiDB-lite"/>
    </source>
</evidence>
<dbReference type="InterPro" id="IPR014906">
    <property type="entry name" value="PRP4-like"/>
</dbReference>
<feature type="region of interest" description="Disordered" evidence="1">
    <location>
        <begin position="233"/>
        <end position="254"/>
    </location>
</feature>
<feature type="region of interest" description="Disordered" evidence="1">
    <location>
        <begin position="443"/>
        <end position="503"/>
    </location>
</feature>
<evidence type="ECO:0000313" key="3">
    <source>
        <dbReference type="EMBL" id="KAH8485726.1"/>
    </source>
</evidence>
<reference evidence="3" key="1">
    <citation type="journal article" date="2021" name="J. Hered.">
        <title>Genome Assembly of Salicaceae Populus deltoides (Eastern Cottonwood) I-69 Based on Nanopore Sequencing and Hi-C Technologies.</title>
        <authorList>
            <person name="Bai S."/>
            <person name="Wu H."/>
            <person name="Zhang J."/>
            <person name="Pan Z."/>
            <person name="Zhao W."/>
            <person name="Li Z."/>
            <person name="Tong C."/>
        </authorList>
    </citation>
    <scope>NUCLEOTIDE SEQUENCE</scope>
    <source>
        <tissue evidence="3">Leaf</tissue>
    </source>
</reference>
<comment type="caution">
    <text evidence="3">The sequence shown here is derived from an EMBL/GenBank/DDBJ whole genome shotgun (WGS) entry which is preliminary data.</text>
</comment>
<dbReference type="Gene3D" id="4.10.280.110">
    <property type="entry name" value="Pre-mRNA processing factor 4 domain"/>
    <property type="match status" value="1"/>
</dbReference>
<dbReference type="AlphaFoldDB" id="A0A8T2WXP8"/>
<gene>
    <name evidence="3" type="ORF">H0E87_027240</name>
</gene>
<accession>A0A8T2WXP8</accession>
<feature type="domain" description="Pre-mRNA processing factor 4 (PRP4)-like" evidence="2">
    <location>
        <begin position="389"/>
        <end position="442"/>
    </location>
</feature>
<dbReference type="EMBL" id="JACEGQ020000016">
    <property type="protein sequence ID" value="KAH8485726.1"/>
    <property type="molecule type" value="Genomic_DNA"/>
</dbReference>
<feature type="region of interest" description="Disordered" evidence="1">
    <location>
        <begin position="16"/>
        <end position="37"/>
    </location>
</feature>
<keyword evidence="4" id="KW-1185">Reference proteome</keyword>
<dbReference type="Proteomes" id="UP000807159">
    <property type="component" value="Chromosome 16"/>
</dbReference>
<feature type="compositionally biased region" description="Polar residues" evidence="1">
    <location>
        <begin position="491"/>
        <end position="503"/>
    </location>
</feature>
<feature type="compositionally biased region" description="Acidic residues" evidence="1">
    <location>
        <begin position="473"/>
        <end position="483"/>
    </location>
</feature>
<evidence type="ECO:0000313" key="4">
    <source>
        <dbReference type="Proteomes" id="UP000807159"/>
    </source>
</evidence>
<dbReference type="PANTHER" id="PTHR34567:SF3">
    <property type="entry name" value="FK506-BINDING-LIKE PROTEIN"/>
    <property type="match status" value="1"/>
</dbReference>
<sequence>MNNRRRQRVEIYQHQEVQGTTRSRCRKPPPHHGSWQPTVPSWEKRFCYSVGSIPWRKLLETQRFMYLYENVVQWNDSAGEEAFHNAKNRFWAEINGLPCNISLPDPDIYIDQIDWNSNVDPELLLDLEREPKDGDETSKGEEVVIIGNPLLLNQPFSCAGWGELEEEFQKVPDLALDPGLGDFNHKVTKDDFPWEKSVTLPNEAMTEDGWGNCWNDSCGWGNSEWAANNDRKNVSDGTGGDWGTWDGQGQKREGAVRHMSRYKTSRFHGDEYPVDRGLWRHGRGRRRIVMAAEHENPNSSNLPAESSAFVTDDELMIDNTSPIPLAIPPSIPAVPPNALILTVPPRPLVPFPIRPPGVQSGEMRTSNSDSDQNQLRPTGTILGSTGVPTNDMAVRTHRRRLGEPVTRFGEREMERRDRLRMLMARLDSKGQLEKLMKAHEEEEAASTALAKDAEDGMAAMRLQPTCKEKRDDPDEGEDEDADIDLALKQAESLSLNSSELGDE</sequence>
<dbReference type="InterPro" id="IPR036285">
    <property type="entry name" value="PRP4-like_sf"/>
</dbReference>
<dbReference type="SUPFAM" id="SSF158230">
    <property type="entry name" value="PRP4-like"/>
    <property type="match status" value="1"/>
</dbReference>
<feature type="region of interest" description="Disordered" evidence="1">
    <location>
        <begin position="359"/>
        <end position="389"/>
    </location>
</feature>
<feature type="compositionally biased region" description="Polar residues" evidence="1">
    <location>
        <begin position="362"/>
        <end position="388"/>
    </location>
</feature>
<name>A0A8T2WXP8_POPDE</name>
<proteinExistence type="predicted"/>
<dbReference type="SMART" id="SM00500">
    <property type="entry name" value="SFM"/>
    <property type="match status" value="1"/>
</dbReference>
<evidence type="ECO:0000259" key="2">
    <source>
        <dbReference type="SMART" id="SM00500"/>
    </source>
</evidence>